<evidence type="ECO:0000259" key="11">
    <source>
        <dbReference type="PROSITE" id="PS50111"/>
    </source>
</evidence>
<name>A0A5C1QP75_9SPIO</name>
<dbReference type="PRINTS" id="PR00260">
    <property type="entry name" value="CHEMTRNSDUCR"/>
</dbReference>
<feature type="coiled-coil region" evidence="9">
    <location>
        <begin position="294"/>
        <end position="328"/>
    </location>
</feature>
<keyword evidence="2" id="KW-1003">Cell membrane</keyword>
<evidence type="ECO:0000256" key="10">
    <source>
        <dbReference type="SAM" id="Phobius"/>
    </source>
</evidence>
<dbReference type="InterPro" id="IPR004090">
    <property type="entry name" value="Chemotax_Me-accpt_rcpt"/>
</dbReference>
<dbReference type="PROSITE" id="PS50111">
    <property type="entry name" value="CHEMOTAXIS_TRANSDUC_2"/>
    <property type="match status" value="1"/>
</dbReference>
<accession>A0A5C1QP75</accession>
<dbReference type="Gene3D" id="1.10.287.950">
    <property type="entry name" value="Methyl-accepting chemotaxis protein"/>
    <property type="match status" value="1"/>
</dbReference>
<evidence type="ECO:0000256" key="2">
    <source>
        <dbReference type="ARBA" id="ARBA00022475"/>
    </source>
</evidence>
<dbReference type="AlphaFoldDB" id="A0A5C1QP75"/>
<dbReference type="SUPFAM" id="SSF58104">
    <property type="entry name" value="Methyl-accepting chemotaxis protein (MCP) signaling domain"/>
    <property type="match status" value="1"/>
</dbReference>
<evidence type="ECO:0000256" key="8">
    <source>
        <dbReference type="PROSITE-ProRule" id="PRU00284"/>
    </source>
</evidence>
<dbReference type="InterPro" id="IPR004089">
    <property type="entry name" value="MCPsignal_dom"/>
</dbReference>
<dbReference type="GO" id="GO:0006935">
    <property type="term" value="P:chemotaxis"/>
    <property type="evidence" value="ECO:0007669"/>
    <property type="project" value="UniProtKB-KW"/>
</dbReference>
<dbReference type="EMBL" id="CP036150">
    <property type="protein sequence ID" value="QEN09481.1"/>
    <property type="molecule type" value="Genomic_DNA"/>
</dbReference>
<dbReference type="Gene3D" id="3.30.450.20">
    <property type="entry name" value="PAS domain"/>
    <property type="match status" value="1"/>
</dbReference>
<dbReference type="InterPro" id="IPR033480">
    <property type="entry name" value="sCache_2"/>
</dbReference>
<evidence type="ECO:0000256" key="6">
    <source>
        <dbReference type="ARBA" id="ARBA00023136"/>
    </source>
</evidence>
<dbReference type="PANTHER" id="PTHR43531">
    <property type="entry name" value="PROTEIN ICFG"/>
    <property type="match status" value="1"/>
</dbReference>
<dbReference type="GO" id="GO:0005886">
    <property type="term" value="C:plasma membrane"/>
    <property type="evidence" value="ECO:0007669"/>
    <property type="project" value="UniProtKB-SubCell"/>
</dbReference>
<evidence type="ECO:0000256" key="7">
    <source>
        <dbReference type="ARBA" id="ARBA00029447"/>
    </source>
</evidence>
<feature type="transmembrane region" description="Helical" evidence="10">
    <location>
        <begin position="219"/>
        <end position="238"/>
    </location>
</feature>
<dbReference type="PANTHER" id="PTHR43531:SF11">
    <property type="entry name" value="METHYL-ACCEPTING CHEMOTAXIS PROTEIN 3"/>
    <property type="match status" value="1"/>
</dbReference>
<reference evidence="12 13" key="1">
    <citation type="submission" date="2019-02" db="EMBL/GenBank/DDBJ databases">
        <title>Complete Genome Sequence and Methylome Analysis of free living Spirochaetas.</title>
        <authorList>
            <person name="Fomenkov A."/>
            <person name="Dubinina G."/>
            <person name="Leshcheva N."/>
            <person name="Mikheeva N."/>
            <person name="Grabovich M."/>
            <person name="Vincze T."/>
            <person name="Roberts R.J."/>
        </authorList>
    </citation>
    <scope>NUCLEOTIDE SEQUENCE [LARGE SCALE GENOMIC DNA]</scope>
    <source>
        <strain evidence="12 13">K2</strain>
    </source>
</reference>
<dbReference type="SMART" id="SM00283">
    <property type="entry name" value="MA"/>
    <property type="match status" value="1"/>
</dbReference>
<dbReference type="Pfam" id="PF00015">
    <property type="entry name" value="MCPsignal"/>
    <property type="match status" value="1"/>
</dbReference>
<dbReference type="InterPro" id="IPR051310">
    <property type="entry name" value="MCP_chemotaxis"/>
</dbReference>
<protein>
    <recommendedName>
        <fullName evidence="11">Methyl-accepting transducer domain-containing protein</fullName>
    </recommendedName>
</protein>
<dbReference type="GO" id="GO:0004888">
    <property type="term" value="F:transmembrane signaling receptor activity"/>
    <property type="evidence" value="ECO:0007669"/>
    <property type="project" value="InterPro"/>
</dbReference>
<gene>
    <name evidence="12" type="ORF">EXM22_16380</name>
</gene>
<evidence type="ECO:0000313" key="12">
    <source>
        <dbReference type="EMBL" id="QEN09481.1"/>
    </source>
</evidence>
<evidence type="ECO:0000313" key="13">
    <source>
        <dbReference type="Proteomes" id="UP000324209"/>
    </source>
</evidence>
<keyword evidence="4 10" id="KW-0812">Transmembrane</keyword>
<evidence type="ECO:0000256" key="1">
    <source>
        <dbReference type="ARBA" id="ARBA00004651"/>
    </source>
</evidence>
<organism evidence="12 13">
    <name type="scientific">Oceanispirochaeta crateris</name>
    <dbReference type="NCBI Taxonomy" id="2518645"/>
    <lineage>
        <taxon>Bacteria</taxon>
        <taxon>Pseudomonadati</taxon>
        <taxon>Spirochaetota</taxon>
        <taxon>Spirochaetia</taxon>
        <taxon>Spirochaetales</taxon>
        <taxon>Spirochaetaceae</taxon>
        <taxon>Oceanispirochaeta</taxon>
    </lineage>
</organism>
<keyword evidence="8" id="KW-0807">Transducer</keyword>
<evidence type="ECO:0000256" key="5">
    <source>
        <dbReference type="ARBA" id="ARBA00022989"/>
    </source>
</evidence>
<evidence type="ECO:0000256" key="4">
    <source>
        <dbReference type="ARBA" id="ARBA00022692"/>
    </source>
</evidence>
<evidence type="ECO:0000256" key="9">
    <source>
        <dbReference type="SAM" id="Coils"/>
    </source>
</evidence>
<proteinExistence type="inferred from homology"/>
<dbReference type="InterPro" id="IPR004010">
    <property type="entry name" value="Double_Cache_2"/>
</dbReference>
<evidence type="ECO:0000256" key="3">
    <source>
        <dbReference type="ARBA" id="ARBA00022500"/>
    </source>
</evidence>
<comment type="subcellular location">
    <subcellularLocation>
        <location evidence="1">Cell membrane</location>
        <topology evidence="1">Multi-pass membrane protein</topology>
    </subcellularLocation>
</comment>
<dbReference type="KEGG" id="ock:EXM22_16380"/>
<comment type="similarity">
    <text evidence="7">Belongs to the methyl-accepting chemotaxis (MCP) protein family.</text>
</comment>
<keyword evidence="3" id="KW-0145">Chemotaxis</keyword>
<feature type="coiled-coil region" evidence="9">
    <location>
        <begin position="549"/>
        <end position="608"/>
    </location>
</feature>
<feature type="domain" description="Methyl-accepting transducer" evidence="11">
    <location>
        <begin position="352"/>
        <end position="571"/>
    </location>
</feature>
<keyword evidence="9" id="KW-0175">Coiled coil</keyword>
<dbReference type="Proteomes" id="UP000324209">
    <property type="component" value="Chromosome"/>
</dbReference>
<dbReference type="GO" id="GO:0007165">
    <property type="term" value="P:signal transduction"/>
    <property type="evidence" value="ECO:0007669"/>
    <property type="project" value="UniProtKB-KW"/>
</dbReference>
<dbReference type="Pfam" id="PF08269">
    <property type="entry name" value="dCache_2"/>
    <property type="match status" value="1"/>
</dbReference>
<dbReference type="OrthoDB" id="2489132at2"/>
<keyword evidence="6 10" id="KW-0472">Membrane</keyword>
<sequence>MDNNQMKKYLGINYKITIPLALLFLFFSVFSFFMIHSITDQITSSIESICHDLILEGYEKELGSVTETAAGILSALNDVDSLTEEEKKDLSVKIMDPVRFDGDGYFYAYEKGSGINFIHGQTPSNEGKNLWDLQSPDGSQYIIRELDKNASAGEMFLKFYWSKPGEDPQTMFPKLGTSKMVNNTNLWIGTGAYIDDVDSSLAVISTKLETIFIDVRNKFIILFLGAFLVLITFIFIRITRSLHPISLLATFMDKTKGMDFSIGFKSNQKALFLDQTHILANSFNQIIDRISFFMNQLKQRIRTINLKSENLENEIAQNLRDMKEMNNSFSTMRELYSQQEEYRMLSEDSVLSMNENISELDISLNNQMTAMNSSTSAIEEMAAGISSINQLTVRSEETISAMEQSSEQGIESLSTVSSLISEILSESGKLLEANELISNISSQTNLLSMNAAIEAAHAGEAGKGFSVVAEEIRKLAELSADQSLIVQKNIQSITGTIEEASKAAGQTDTGFHDVRQNIKNVAQVFSQIGSSAKELNEGSLLILKSLETIQEVSNQVKSFAAEILELKDSISEAVHKQKTAGTATAESVSSIEKKIEELGESLTRIENISKENYSEILEISQNASEFKTKEVL</sequence>
<keyword evidence="13" id="KW-1185">Reference proteome</keyword>
<feature type="transmembrane region" description="Helical" evidence="10">
    <location>
        <begin position="12"/>
        <end position="35"/>
    </location>
</feature>
<dbReference type="SMART" id="SM01049">
    <property type="entry name" value="Cache_2"/>
    <property type="match status" value="1"/>
</dbReference>
<keyword evidence="5 10" id="KW-1133">Transmembrane helix</keyword>